<evidence type="ECO:0000313" key="7">
    <source>
        <dbReference type="Proteomes" id="UP001211907"/>
    </source>
</evidence>
<dbReference type="PANTHER" id="PTHR12059:SF5">
    <property type="entry name" value="LARGE RIBOSOMAL SUBUNIT PROTEIN UL23M"/>
    <property type="match status" value="1"/>
</dbReference>
<dbReference type="InterPro" id="IPR012678">
    <property type="entry name" value="Ribosomal_uL23/eL15/eS24_sf"/>
</dbReference>
<dbReference type="GO" id="GO:0003735">
    <property type="term" value="F:structural constituent of ribosome"/>
    <property type="evidence" value="ECO:0007669"/>
    <property type="project" value="InterPro"/>
</dbReference>
<dbReference type="SUPFAM" id="SSF54189">
    <property type="entry name" value="Ribosomal proteins S24e, L23 and L15e"/>
    <property type="match status" value="1"/>
</dbReference>
<organism evidence="6 7">
    <name type="scientific">Physocladia obscura</name>
    <dbReference type="NCBI Taxonomy" id="109957"/>
    <lineage>
        <taxon>Eukaryota</taxon>
        <taxon>Fungi</taxon>
        <taxon>Fungi incertae sedis</taxon>
        <taxon>Chytridiomycota</taxon>
        <taxon>Chytridiomycota incertae sedis</taxon>
        <taxon>Chytridiomycetes</taxon>
        <taxon>Chytridiales</taxon>
        <taxon>Chytriomycetaceae</taxon>
        <taxon>Physocladia</taxon>
    </lineage>
</organism>
<dbReference type="Pfam" id="PF00276">
    <property type="entry name" value="Ribosomal_L23"/>
    <property type="match status" value="1"/>
</dbReference>
<dbReference type="Gene3D" id="3.30.70.330">
    <property type="match status" value="1"/>
</dbReference>
<keyword evidence="3" id="KW-0687">Ribonucleoprotein</keyword>
<feature type="compositionally biased region" description="Basic residues" evidence="5">
    <location>
        <begin position="118"/>
        <end position="127"/>
    </location>
</feature>
<evidence type="ECO:0000313" key="6">
    <source>
        <dbReference type="EMBL" id="KAJ3108697.1"/>
    </source>
</evidence>
<proteinExistence type="inferred from homology"/>
<evidence type="ECO:0000256" key="2">
    <source>
        <dbReference type="ARBA" id="ARBA00022980"/>
    </source>
</evidence>
<dbReference type="InterPro" id="IPR012677">
    <property type="entry name" value="Nucleotide-bd_a/b_plait_sf"/>
</dbReference>
<dbReference type="GO" id="GO:0005762">
    <property type="term" value="C:mitochondrial large ribosomal subunit"/>
    <property type="evidence" value="ECO:0007669"/>
    <property type="project" value="TreeGrafter"/>
</dbReference>
<name>A0AAD5XEM1_9FUNG</name>
<dbReference type="InterPro" id="IPR013025">
    <property type="entry name" value="Ribosomal_uL23-like"/>
</dbReference>
<reference evidence="6" key="1">
    <citation type="submission" date="2020-05" db="EMBL/GenBank/DDBJ databases">
        <title>Phylogenomic resolution of chytrid fungi.</title>
        <authorList>
            <person name="Stajich J.E."/>
            <person name="Amses K."/>
            <person name="Simmons R."/>
            <person name="Seto K."/>
            <person name="Myers J."/>
            <person name="Bonds A."/>
            <person name="Quandt C.A."/>
            <person name="Barry K."/>
            <person name="Liu P."/>
            <person name="Grigoriev I."/>
            <person name="Longcore J.E."/>
            <person name="James T.Y."/>
        </authorList>
    </citation>
    <scope>NUCLEOTIDE SEQUENCE</scope>
    <source>
        <strain evidence="6">JEL0513</strain>
    </source>
</reference>
<sequence>MVAPSAHFFPNIAIRLVRSALPPHQAVFRVPARTNKVDLATLLTGLYGLRVTDIRTMNYAGRSHVTPVRAGPHRNKAVATAAAAYKKAIVSLQDDFDWPPPRHSGAIAAPPTMAKGAPSRKFRHRLPPPRPDDPAFLLSQNKGAPTSVKATD</sequence>
<evidence type="ECO:0000256" key="1">
    <source>
        <dbReference type="ARBA" id="ARBA00006700"/>
    </source>
</evidence>
<evidence type="ECO:0000256" key="4">
    <source>
        <dbReference type="ARBA" id="ARBA00039977"/>
    </source>
</evidence>
<gene>
    <name evidence="6" type="ORF">HK100_003398</name>
</gene>
<accession>A0AAD5XEM1</accession>
<comment type="similarity">
    <text evidence="1">Belongs to the universal ribosomal protein uL23 family.</text>
</comment>
<keyword evidence="7" id="KW-1185">Reference proteome</keyword>
<feature type="compositionally biased region" description="Polar residues" evidence="5">
    <location>
        <begin position="138"/>
        <end position="152"/>
    </location>
</feature>
<protein>
    <recommendedName>
        <fullName evidence="4">Large ribosomal subunit protein uL23m</fullName>
    </recommendedName>
</protein>
<dbReference type="AlphaFoldDB" id="A0AAD5XEM1"/>
<dbReference type="GO" id="GO:0032543">
    <property type="term" value="P:mitochondrial translation"/>
    <property type="evidence" value="ECO:0007669"/>
    <property type="project" value="TreeGrafter"/>
</dbReference>
<dbReference type="PANTHER" id="PTHR12059">
    <property type="entry name" value="RIBOSOMAL PROTEIN L23-RELATED"/>
    <property type="match status" value="1"/>
</dbReference>
<comment type="caution">
    <text evidence="6">The sequence shown here is derived from an EMBL/GenBank/DDBJ whole genome shotgun (WGS) entry which is preliminary data.</text>
</comment>
<dbReference type="Proteomes" id="UP001211907">
    <property type="component" value="Unassembled WGS sequence"/>
</dbReference>
<feature type="region of interest" description="Disordered" evidence="5">
    <location>
        <begin position="96"/>
        <end position="152"/>
    </location>
</feature>
<keyword evidence="2" id="KW-0689">Ribosomal protein</keyword>
<evidence type="ECO:0000256" key="5">
    <source>
        <dbReference type="SAM" id="MobiDB-lite"/>
    </source>
</evidence>
<dbReference type="EMBL" id="JADGJH010001846">
    <property type="protein sequence ID" value="KAJ3108697.1"/>
    <property type="molecule type" value="Genomic_DNA"/>
</dbReference>
<evidence type="ECO:0000256" key="3">
    <source>
        <dbReference type="ARBA" id="ARBA00023274"/>
    </source>
</evidence>